<dbReference type="AlphaFoldDB" id="D8IQ41"/>
<reference evidence="2 3" key="1">
    <citation type="submission" date="2010-04" db="EMBL/GenBank/DDBJ databases">
        <title>The genome of Herbaspirillum seropedicae SmR1, an endophytic, nitrogen-fixing, plant-growth promoting beta-Proteobacteria.</title>
        <authorList>
            <person name="Pedrosa F.O."/>
            <person name="Monteiro R.A."/>
            <person name="Wassem R."/>
            <person name="Cruz L.M."/>
            <person name="Ayub R.A."/>
            <person name="Colauto N.B."/>
            <person name="Fernandez M.A."/>
            <person name="Fungaro M.H.P."/>
            <person name="Grisard E.C."/>
            <person name="Hungria M."/>
            <person name="Madeira H.M.F."/>
            <person name="Nodari R.O."/>
            <person name="Osaku C.A."/>
            <person name="Petzl-Erler M.L."/>
            <person name="Terenzi H."/>
            <person name="Vieira L.G.E."/>
            <person name="Almeida M.I.M."/>
            <person name="Alves L.R."/>
            <person name="Arantes O.M.N."/>
            <person name="Balsanelli E."/>
            <person name="Barcellos F.G."/>
            <person name="Baura V.A."/>
            <person name="Binde D.R."/>
            <person name="Campo R.J."/>
            <person name="Chubatsu L.S."/>
            <person name="Chueire L.M.O."/>
            <person name="Ciferri R.R."/>
            <person name="Correa L.C."/>
            <person name="da Conceicao Silva J.L."/>
            <person name="Dabul A.N.G."/>
            <person name="Dambros B.P."/>
            <person name="Faoro H."/>
            <person name="Favetti A."/>
            <person name="Friedermann G."/>
            <person name="Furlaneto M.C."/>
            <person name="Gasques L.S."/>
            <person name="Gimenes C.C.T."/>
            <person name="Gioppo N.M.R."/>
            <person name="Glienke-Blanco C."/>
            <person name="Godoy L.P."/>
            <person name="Guerra M.P."/>
            <person name="Karp S."/>
            <person name="Kava-Cordeiro V."/>
            <person name="Margarido V.P."/>
            <person name="Mathioni S.M."/>
            <person name="Menck-Soares M.A."/>
            <person name="Murace N.K."/>
            <person name="Nicolas M.F."/>
            <person name="Oliveira C.E.C."/>
            <person name="Pagnan N.A.B."/>
            <person name="Pamphile J.A."/>
            <person name="Patussi E.V."/>
            <person name="Pereira L.F.P."/>
            <person name="Pereira-Ferrari L."/>
            <person name="Pinto F.G.S."/>
            <person name="Precoma C."/>
            <person name="Prioli A.J."/>
            <person name="Prioli S.M.A.P."/>
            <person name="Raittz R.T."/>
            <person name="Ramos H.J.O."/>
            <person name="Ribeiro E.M.S.F."/>
            <person name="Rigo L.U."/>
            <person name="Rocha C.L.M.S.C."/>
            <person name="Rocha S.N."/>
            <person name="Santos K."/>
            <person name="Satori D."/>
            <person name="Silva A.G."/>
            <person name="Simao R.C.G."/>
            <person name="Soares M.A.M."/>
            <person name="Souza E.M."/>
            <person name="Steffens M.B.R."/>
            <person name="Steindel M."/>
            <person name="Tadra-Sfeir M.Z."/>
            <person name="Takahashi E.K."/>
            <person name="Torres R.A."/>
            <person name="Valle J.S."/>
            <person name="Vernal J.I."/>
            <person name="Vilas-Boas L.A."/>
            <person name="Watanabe M.A.E."/>
            <person name="Weiss V.A."/>
            <person name="Yates M.A."/>
            <person name="Souza E.M."/>
        </authorList>
    </citation>
    <scope>NUCLEOTIDE SEQUENCE [LARGE SCALE GENOMIC DNA]</scope>
    <source>
        <strain evidence="2 3">SmR1</strain>
    </source>
</reference>
<feature type="region of interest" description="Disordered" evidence="1">
    <location>
        <begin position="1"/>
        <end position="30"/>
    </location>
</feature>
<accession>D8IQ41</accession>
<evidence type="ECO:0000256" key="1">
    <source>
        <dbReference type="SAM" id="MobiDB-lite"/>
    </source>
</evidence>
<dbReference type="KEGG" id="hse:Hsero_1574"/>
<gene>
    <name evidence="2" type="ordered locus">Hsero_1574</name>
</gene>
<sequence length="30" mass="3533">MQTTQNLTTTTTPRQAHINQKPTKKRRKHS</sequence>
<evidence type="ECO:0000313" key="3">
    <source>
        <dbReference type="Proteomes" id="UP000000329"/>
    </source>
</evidence>
<dbReference type="Proteomes" id="UP000000329">
    <property type="component" value="Chromosome"/>
</dbReference>
<protein>
    <submittedName>
        <fullName evidence="2">Uncharacterized protein</fullName>
    </submittedName>
</protein>
<organism evidence="2 3">
    <name type="scientific">Herbaspirillum seropedicae (strain SmR1)</name>
    <dbReference type="NCBI Taxonomy" id="757424"/>
    <lineage>
        <taxon>Bacteria</taxon>
        <taxon>Pseudomonadati</taxon>
        <taxon>Pseudomonadota</taxon>
        <taxon>Betaproteobacteria</taxon>
        <taxon>Burkholderiales</taxon>
        <taxon>Oxalobacteraceae</taxon>
        <taxon>Herbaspirillum</taxon>
    </lineage>
</organism>
<dbReference type="HOGENOM" id="CLU_3403972_0_0_4"/>
<dbReference type="STRING" id="757424.Hsero_1574"/>
<proteinExistence type="predicted"/>
<feature type="compositionally biased region" description="Low complexity" evidence="1">
    <location>
        <begin position="1"/>
        <end position="12"/>
    </location>
</feature>
<name>D8IQ41_HERSS</name>
<dbReference type="EMBL" id="CP002039">
    <property type="protein sequence ID" value="ADJ63087.1"/>
    <property type="molecule type" value="Genomic_DNA"/>
</dbReference>
<keyword evidence="3" id="KW-1185">Reference proteome</keyword>
<evidence type="ECO:0000313" key="2">
    <source>
        <dbReference type="EMBL" id="ADJ63087.1"/>
    </source>
</evidence>